<evidence type="ECO:0000313" key="3">
    <source>
        <dbReference type="EMBL" id="MDQ0648385.1"/>
    </source>
</evidence>
<sequence>MARMRFTLPRLAIAMSGVLLLACAPFTTLVQTASASEPSALSAVTGSPITEVSLEPYFPGEASWPSTAYPTWALRVELTEPAPVPGGTVHLDLSPNLTAAAAAGALHDDDGVELATYAVSPDGHGITITYSTAAASFVDLRATLGVFVSADSVGPGKTLVDAEATSSGVSFPLSASYSAIPWNSSGTVGTWSPSPSGSLRFLARSVVPAVPGFHADGGQWIGVGGVDTWNGTLEPVTGATRIFGVEELPSSLAGFTDQSAAWRPGVEYTLDEQESHDGGRVFGITVPDPPDGYIVVEQAYDLVSTGAAFFEASNPALPTPAREVFGAGTRIVTGPLSGHENGGDGVGGPSTLAFFASSGGAVSATRLIPALSASRTITPDLATDGEASGLVTVTMTNTGNAVLDVRAADVLSTSHADVELSHAAADAGSATTIPSGVEWKGAVLPGATVTFTYVYGATSSGPHPGSITWHGTVLGTVPRNAEITVEAEIADAEIAIAPRPMTTVTATPPGTVVRGALATTGADVPTAAIGTAGVLLFVGVGAVLLGARMRSKR</sequence>
<dbReference type="RefSeq" id="WP_307297031.1">
    <property type="nucleotide sequence ID" value="NZ_JAUSXV010000001.1"/>
</dbReference>
<keyword evidence="1" id="KW-1133">Transmembrane helix</keyword>
<comment type="caution">
    <text evidence="3">The sequence shown here is derived from an EMBL/GenBank/DDBJ whole genome shotgun (WGS) entry which is preliminary data.</text>
</comment>
<keyword evidence="4" id="KW-1185">Reference proteome</keyword>
<gene>
    <name evidence="3" type="ORF">QFZ53_002581</name>
</gene>
<evidence type="ECO:0000256" key="1">
    <source>
        <dbReference type="SAM" id="Phobius"/>
    </source>
</evidence>
<name>A0AAW8EY56_9MICO</name>
<dbReference type="PROSITE" id="PS51257">
    <property type="entry name" value="PROKAR_LIPOPROTEIN"/>
    <property type="match status" value="1"/>
</dbReference>
<reference evidence="3 4" key="1">
    <citation type="submission" date="2023-07" db="EMBL/GenBank/DDBJ databases">
        <title>Comparative genomics of wheat-associated soil bacteria to identify genetic determinants of phenazine resistance.</title>
        <authorList>
            <person name="Mouncey N."/>
        </authorList>
    </citation>
    <scope>NUCLEOTIDE SEQUENCE [LARGE SCALE GENOMIC DNA]</scope>
    <source>
        <strain evidence="3 4">W4I9-1</strain>
    </source>
</reference>
<dbReference type="EMBL" id="JAUSXV010000001">
    <property type="protein sequence ID" value="MDQ0648385.1"/>
    <property type="molecule type" value="Genomic_DNA"/>
</dbReference>
<feature type="transmembrane region" description="Helical" evidence="1">
    <location>
        <begin position="527"/>
        <end position="547"/>
    </location>
</feature>
<feature type="chain" id="PRO_5043633900" description="DUF11 domain-containing protein" evidence="2">
    <location>
        <begin position="36"/>
        <end position="553"/>
    </location>
</feature>
<keyword evidence="2" id="KW-0732">Signal</keyword>
<dbReference type="Proteomes" id="UP001244427">
    <property type="component" value="Unassembled WGS sequence"/>
</dbReference>
<accession>A0AAW8EY56</accession>
<evidence type="ECO:0000313" key="4">
    <source>
        <dbReference type="Proteomes" id="UP001244427"/>
    </source>
</evidence>
<dbReference type="AlphaFoldDB" id="A0AAW8EY56"/>
<evidence type="ECO:0000256" key="2">
    <source>
        <dbReference type="SAM" id="SignalP"/>
    </source>
</evidence>
<keyword evidence="1" id="KW-0472">Membrane</keyword>
<proteinExistence type="predicted"/>
<organism evidence="3 4">
    <name type="scientific">Microbacterium natoriense</name>
    <dbReference type="NCBI Taxonomy" id="284570"/>
    <lineage>
        <taxon>Bacteria</taxon>
        <taxon>Bacillati</taxon>
        <taxon>Actinomycetota</taxon>
        <taxon>Actinomycetes</taxon>
        <taxon>Micrococcales</taxon>
        <taxon>Microbacteriaceae</taxon>
        <taxon>Microbacterium</taxon>
    </lineage>
</organism>
<keyword evidence="1" id="KW-0812">Transmembrane</keyword>
<protein>
    <recommendedName>
        <fullName evidence="5">DUF11 domain-containing protein</fullName>
    </recommendedName>
</protein>
<feature type="signal peptide" evidence="2">
    <location>
        <begin position="1"/>
        <end position="35"/>
    </location>
</feature>
<evidence type="ECO:0008006" key="5">
    <source>
        <dbReference type="Google" id="ProtNLM"/>
    </source>
</evidence>